<gene>
    <name evidence="2" type="ORF">AQJ11_18110</name>
</gene>
<dbReference type="AlphaFoldDB" id="A0A101QC03"/>
<keyword evidence="3" id="KW-1185">Reference proteome</keyword>
<accession>A0A101QC03</accession>
<dbReference type="Proteomes" id="UP000053398">
    <property type="component" value="Unassembled WGS sequence"/>
</dbReference>
<evidence type="ECO:0000313" key="2">
    <source>
        <dbReference type="EMBL" id="KUN27169.1"/>
    </source>
</evidence>
<dbReference type="EMBL" id="LMWP01000017">
    <property type="protein sequence ID" value="KUN27169.1"/>
    <property type="molecule type" value="Genomic_DNA"/>
</dbReference>
<sequence length="96" mass="10490">MPAPAPTGEGSPGTPRRPGRPYDSAGGLTEPGPRSEPYDGPRRTRRPLLGRPGDRGHRQAVAPGTHRSPTWTVCVDAWRVPVGMRVETRDVSVRWE</sequence>
<comment type="caution">
    <text evidence="2">The sequence shown here is derived from an EMBL/GenBank/DDBJ whole genome shotgun (WGS) entry which is preliminary data.</text>
</comment>
<evidence type="ECO:0000313" key="3">
    <source>
        <dbReference type="Proteomes" id="UP000053398"/>
    </source>
</evidence>
<reference evidence="2 3" key="1">
    <citation type="submission" date="2015-10" db="EMBL/GenBank/DDBJ databases">
        <title>Draft genome sequence of Streptomyces corchorusii DSM 40340, type strain for the species Streptomyces corchorusii.</title>
        <authorList>
            <person name="Ruckert C."/>
            <person name="Winkler A."/>
            <person name="Kalinowski J."/>
            <person name="Kampfer P."/>
            <person name="Glaeser S."/>
        </authorList>
    </citation>
    <scope>NUCLEOTIDE SEQUENCE [LARGE SCALE GENOMIC DNA]</scope>
    <source>
        <strain evidence="2 3">DSM 40340</strain>
    </source>
</reference>
<evidence type="ECO:0000256" key="1">
    <source>
        <dbReference type="SAM" id="MobiDB-lite"/>
    </source>
</evidence>
<name>A0A101QC03_STRCK</name>
<feature type="compositionally biased region" description="Low complexity" evidence="1">
    <location>
        <begin position="1"/>
        <end position="16"/>
    </location>
</feature>
<organism evidence="2 3">
    <name type="scientific">Streptomyces corchorusii</name>
    <name type="common">Streptomyces chibaensis</name>
    <dbReference type="NCBI Taxonomy" id="1903"/>
    <lineage>
        <taxon>Bacteria</taxon>
        <taxon>Bacillati</taxon>
        <taxon>Actinomycetota</taxon>
        <taxon>Actinomycetes</taxon>
        <taxon>Kitasatosporales</taxon>
        <taxon>Streptomycetaceae</taxon>
        <taxon>Streptomyces</taxon>
    </lineage>
</organism>
<protein>
    <submittedName>
        <fullName evidence="2">Uncharacterized protein</fullName>
    </submittedName>
</protein>
<proteinExistence type="predicted"/>
<feature type="region of interest" description="Disordered" evidence="1">
    <location>
        <begin position="1"/>
        <end position="68"/>
    </location>
</feature>